<feature type="transmembrane region" description="Helical" evidence="1">
    <location>
        <begin position="770"/>
        <end position="789"/>
    </location>
</feature>
<dbReference type="InterPro" id="IPR029044">
    <property type="entry name" value="Nucleotide-diphossugar_trans"/>
</dbReference>
<dbReference type="PANTHER" id="PTHR43179">
    <property type="entry name" value="RHAMNOSYLTRANSFERASE WBBL"/>
    <property type="match status" value="1"/>
</dbReference>
<feature type="transmembrane region" description="Helical" evidence="1">
    <location>
        <begin position="300"/>
        <end position="317"/>
    </location>
</feature>
<feature type="transmembrane region" description="Helical" evidence="1">
    <location>
        <begin position="587"/>
        <end position="604"/>
    </location>
</feature>
<dbReference type="InterPro" id="IPR001173">
    <property type="entry name" value="Glyco_trans_2-like"/>
</dbReference>
<feature type="transmembrane region" description="Helical" evidence="1">
    <location>
        <begin position="795"/>
        <end position="812"/>
    </location>
</feature>
<keyword evidence="1" id="KW-0812">Transmembrane</keyword>
<dbReference type="EMBL" id="MGFG01000032">
    <property type="protein sequence ID" value="OGM00354.1"/>
    <property type="molecule type" value="Genomic_DNA"/>
</dbReference>
<feature type="transmembrane region" description="Helical" evidence="1">
    <location>
        <begin position="726"/>
        <end position="750"/>
    </location>
</feature>
<feature type="transmembrane region" description="Helical" evidence="1">
    <location>
        <begin position="382"/>
        <end position="403"/>
    </location>
</feature>
<feature type="transmembrane region" description="Helical" evidence="1">
    <location>
        <begin position="257"/>
        <end position="280"/>
    </location>
</feature>
<dbReference type="PANTHER" id="PTHR43179:SF7">
    <property type="entry name" value="RHAMNOSYLTRANSFERASE WBBL"/>
    <property type="match status" value="1"/>
</dbReference>
<gene>
    <name evidence="3" type="ORF">A2480_03830</name>
</gene>
<feature type="transmembrane region" description="Helical" evidence="1">
    <location>
        <begin position="323"/>
        <end position="342"/>
    </location>
</feature>
<evidence type="ECO:0000313" key="4">
    <source>
        <dbReference type="Proteomes" id="UP000176988"/>
    </source>
</evidence>
<feature type="domain" description="Glycosyltransferase 2-like" evidence="2">
    <location>
        <begin position="4"/>
        <end position="159"/>
    </location>
</feature>
<accession>A0A1F7WC00</accession>
<reference evidence="3 4" key="1">
    <citation type="journal article" date="2016" name="Nat. Commun.">
        <title>Thousands of microbial genomes shed light on interconnected biogeochemical processes in an aquifer system.</title>
        <authorList>
            <person name="Anantharaman K."/>
            <person name="Brown C.T."/>
            <person name="Hug L.A."/>
            <person name="Sharon I."/>
            <person name="Castelle C.J."/>
            <person name="Probst A.J."/>
            <person name="Thomas B.C."/>
            <person name="Singh A."/>
            <person name="Wilkins M.J."/>
            <person name="Karaoz U."/>
            <person name="Brodie E.L."/>
            <person name="Williams K.H."/>
            <person name="Hubbard S.S."/>
            <person name="Banfield J.F."/>
        </authorList>
    </citation>
    <scope>NUCLEOTIDE SEQUENCE [LARGE SCALE GENOMIC DNA]</scope>
</reference>
<proteinExistence type="predicted"/>
<comment type="caution">
    <text evidence="3">The sequence shown here is derived from an EMBL/GenBank/DDBJ whole genome shotgun (WGS) entry which is preliminary data.</text>
</comment>
<dbReference type="SUPFAM" id="SSF53448">
    <property type="entry name" value="Nucleotide-diphospho-sugar transferases"/>
    <property type="match status" value="1"/>
</dbReference>
<evidence type="ECO:0000256" key="1">
    <source>
        <dbReference type="SAM" id="Phobius"/>
    </source>
</evidence>
<dbReference type="Gene3D" id="3.90.550.10">
    <property type="entry name" value="Spore Coat Polysaccharide Biosynthesis Protein SpsA, Chain A"/>
    <property type="match status" value="1"/>
</dbReference>
<name>A0A1F7WC00_9BACT</name>
<feature type="transmembrane region" description="Helical" evidence="1">
    <location>
        <begin position="534"/>
        <end position="553"/>
    </location>
</feature>
<feature type="transmembrane region" description="Helical" evidence="1">
    <location>
        <begin position="349"/>
        <end position="370"/>
    </location>
</feature>
<sequence length="820" mass="91124">MDLSVIILNWKVRELLRRCLASIFEQTAGLSFEVIVVDNNSGDGSAEMVRREFPQVRLIENSSNVGFAAGNNPGIAAAKGEFILLLNPDTELRGNALFGMVRVMRDQPDLGVLGPRLLNPDGSLQESVRAFPGLVDQAMIMLKLHRLFPDCASLRRYLCADFDYSVTADVDQVMGAAFLTRRSVLDQIGSLDEDYFIWFEEVDFCRRVQMAGLRVGYTPEAEVVHHGGESFAQKMGPIKQRFWNTSLRTYMRKHGNLLSRLVVSLLHPVSMLLSWVIYLIPSLFCRGVDPKSRQLSGSHLFLILLAGYTLLELVSWIGYNFSWLNQVAFFIVVLVVAILTWFRPWLGVVAVLGELFIGSQGGYLLAVGPADVDGAILSLRMGLFLTVFGVWAARNILMLVTGLRHRSIKAPAWYKEMQSSGLLWPYLIFLVMLVFSGLRGLLASNGFSNVFFDANGYAFFVLFPAFIDGWPGLKTGRVLFYVLAAAMTVSVAKSLATLYFFSHHLFYVAANMYVWVRDTRVGEVTIMTADFHRVFFQSHLFVLTSIFVVLLLAATAPRIFRRRSFWLPFGLLAWGLIGLLLGLSRSFWFGGFIGTGVMIGLLLWTGGGRGLWHRMILIAPLSLIASTAIITAVYIFPFPNKTGDMSLTSLLGERVFSVSGEAAANSRWALLPELWTAGWRHPIFGSGLGTEVTYTTSDPRLLVDNPTGRYTTFAFEWGYHDLWIKFGLLGLVIYAWLIAVVLKPIMLFIWEGSIRKSGSVDKGRLVSREVLVAIGVVSGVAALLGTHIFSPYLNHPLGIGLLMAVAAWGISLRKVGDSKI</sequence>
<feature type="transmembrane region" description="Helical" evidence="1">
    <location>
        <begin position="423"/>
        <end position="442"/>
    </location>
</feature>
<feature type="transmembrane region" description="Helical" evidence="1">
    <location>
        <begin position="454"/>
        <end position="471"/>
    </location>
</feature>
<dbReference type="Proteomes" id="UP000176988">
    <property type="component" value="Unassembled WGS sequence"/>
</dbReference>
<dbReference type="STRING" id="1802424.A2480_03830"/>
<protein>
    <recommendedName>
        <fullName evidence="2">Glycosyltransferase 2-like domain-containing protein</fullName>
    </recommendedName>
</protein>
<evidence type="ECO:0000259" key="2">
    <source>
        <dbReference type="Pfam" id="PF00535"/>
    </source>
</evidence>
<organism evidence="3 4">
    <name type="scientific">Candidatus Uhrbacteria bacterium RIFOXYC2_FULL_47_19</name>
    <dbReference type="NCBI Taxonomy" id="1802424"/>
    <lineage>
        <taxon>Bacteria</taxon>
        <taxon>Candidatus Uhriibacteriota</taxon>
    </lineage>
</organism>
<evidence type="ECO:0000313" key="3">
    <source>
        <dbReference type="EMBL" id="OGM00354.1"/>
    </source>
</evidence>
<keyword evidence="1" id="KW-0472">Membrane</keyword>
<feature type="transmembrane region" description="Helical" evidence="1">
    <location>
        <begin position="478"/>
        <end position="501"/>
    </location>
</feature>
<keyword evidence="1" id="KW-1133">Transmembrane helix</keyword>
<dbReference type="AlphaFoldDB" id="A0A1F7WC00"/>
<dbReference type="CDD" id="cd04186">
    <property type="entry name" value="GT_2_like_c"/>
    <property type="match status" value="1"/>
</dbReference>
<dbReference type="Pfam" id="PF00535">
    <property type="entry name" value="Glycos_transf_2"/>
    <property type="match status" value="1"/>
</dbReference>
<feature type="transmembrane region" description="Helical" evidence="1">
    <location>
        <begin position="565"/>
        <end position="581"/>
    </location>
</feature>
<feature type="transmembrane region" description="Helical" evidence="1">
    <location>
        <begin position="616"/>
        <end position="636"/>
    </location>
</feature>